<dbReference type="AlphaFoldDB" id="A0A7C3UWZ4"/>
<evidence type="ECO:0000313" key="6">
    <source>
        <dbReference type="EMBL" id="HGE99482.1"/>
    </source>
</evidence>
<protein>
    <submittedName>
        <fullName evidence="6">Cobalamin-binding protein</fullName>
    </submittedName>
</protein>
<dbReference type="SMART" id="SM01018">
    <property type="entry name" value="B12-binding_2"/>
    <property type="match status" value="1"/>
</dbReference>
<dbReference type="InterPro" id="IPR012741">
    <property type="entry name" value="Corrinoid_p"/>
</dbReference>
<evidence type="ECO:0000256" key="1">
    <source>
        <dbReference type="ARBA" id="ARBA00010854"/>
    </source>
</evidence>
<dbReference type="SUPFAM" id="SSF47644">
    <property type="entry name" value="Methionine synthase domain"/>
    <property type="match status" value="1"/>
</dbReference>
<dbReference type="SUPFAM" id="SSF52242">
    <property type="entry name" value="Cobalamin (vitamin B12)-binding domain"/>
    <property type="match status" value="1"/>
</dbReference>
<dbReference type="InterPro" id="IPR050554">
    <property type="entry name" value="Met_Synthase/Corrinoid"/>
</dbReference>
<proteinExistence type="inferred from homology"/>
<comment type="similarity">
    <text evidence="1">Belongs to the methylamine corrinoid protein family.</text>
</comment>
<dbReference type="InterPro" id="IPR036594">
    <property type="entry name" value="Meth_synthase_dom"/>
</dbReference>
<evidence type="ECO:0000256" key="2">
    <source>
        <dbReference type="ARBA" id="ARBA00022723"/>
    </source>
</evidence>
<dbReference type="PROSITE" id="PS51332">
    <property type="entry name" value="B12_BINDING"/>
    <property type="match status" value="1"/>
</dbReference>
<evidence type="ECO:0000259" key="5">
    <source>
        <dbReference type="PROSITE" id="PS51337"/>
    </source>
</evidence>
<dbReference type="Gene3D" id="3.40.50.280">
    <property type="entry name" value="Cobalamin-binding domain"/>
    <property type="match status" value="1"/>
</dbReference>
<accession>A0A7C3UWZ4</accession>
<dbReference type="CDD" id="cd02070">
    <property type="entry name" value="corrinoid_protein_B12-BD"/>
    <property type="match status" value="1"/>
</dbReference>
<dbReference type="InterPro" id="IPR003759">
    <property type="entry name" value="Cbl-bd_cap"/>
</dbReference>
<feature type="domain" description="B12-binding N-terminal" evidence="5">
    <location>
        <begin position="1"/>
        <end position="95"/>
    </location>
</feature>
<dbReference type="InterPro" id="IPR036724">
    <property type="entry name" value="Cobalamin-bd_sf"/>
</dbReference>
<keyword evidence="2" id="KW-0479">Metal-binding</keyword>
<keyword evidence="3" id="KW-0170">Cobalt</keyword>
<organism evidence="6">
    <name type="scientific">candidate division WOR-3 bacterium</name>
    <dbReference type="NCBI Taxonomy" id="2052148"/>
    <lineage>
        <taxon>Bacteria</taxon>
        <taxon>Bacteria division WOR-3</taxon>
    </lineage>
</organism>
<gene>
    <name evidence="6" type="ORF">ENX07_05370</name>
</gene>
<evidence type="ECO:0000259" key="4">
    <source>
        <dbReference type="PROSITE" id="PS51332"/>
    </source>
</evidence>
<dbReference type="InterPro" id="IPR006158">
    <property type="entry name" value="Cobalamin-bd"/>
</dbReference>
<dbReference type="GO" id="GO:0031419">
    <property type="term" value="F:cobalamin binding"/>
    <property type="evidence" value="ECO:0007669"/>
    <property type="project" value="InterPro"/>
</dbReference>
<dbReference type="Pfam" id="PF02310">
    <property type="entry name" value="B12-binding"/>
    <property type="match status" value="1"/>
</dbReference>
<dbReference type="GO" id="GO:0008705">
    <property type="term" value="F:methionine synthase activity"/>
    <property type="evidence" value="ECO:0007669"/>
    <property type="project" value="TreeGrafter"/>
</dbReference>
<reference evidence="6" key="1">
    <citation type="journal article" date="2020" name="mSystems">
        <title>Genome- and Community-Level Interaction Insights into Carbon Utilization and Element Cycling Functions of Hydrothermarchaeota in Hydrothermal Sediment.</title>
        <authorList>
            <person name="Zhou Z."/>
            <person name="Liu Y."/>
            <person name="Xu W."/>
            <person name="Pan J."/>
            <person name="Luo Z.H."/>
            <person name="Li M."/>
        </authorList>
    </citation>
    <scope>NUCLEOTIDE SEQUENCE [LARGE SCALE GENOMIC DNA]</scope>
    <source>
        <strain evidence="6">SpSt-906</strain>
    </source>
</reference>
<feature type="domain" description="B12-binding" evidence="4">
    <location>
        <begin position="95"/>
        <end position="218"/>
    </location>
</feature>
<dbReference type="Gene3D" id="1.10.1240.10">
    <property type="entry name" value="Methionine synthase domain"/>
    <property type="match status" value="1"/>
</dbReference>
<dbReference type="GO" id="GO:0015948">
    <property type="term" value="P:methanogenesis"/>
    <property type="evidence" value="ECO:0007669"/>
    <property type="project" value="InterPro"/>
</dbReference>
<evidence type="ECO:0000256" key="3">
    <source>
        <dbReference type="ARBA" id="ARBA00023285"/>
    </source>
</evidence>
<dbReference type="GO" id="GO:0050667">
    <property type="term" value="P:homocysteine metabolic process"/>
    <property type="evidence" value="ECO:0007669"/>
    <property type="project" value="TreeGrafter"/>
</dbReference>
<dbReference type="GO" id="GO:0050897">
    <property type="term" value="F:cobalt ion binding"/>
    <property type="evidence" value="ECO:0007669"/>
    <property type="project" value="InterPro"/>
</dbReference>
<dbReference type="PANTHER" id="PTHR45833:SF1">
    <property type="entry name" value="METHIONINE SYNTHASE"/>
    <property type="match status" value="1"/>
</dbReference>
<comment type="caution">
    <text evidence="6">The sequence shown here is derived from an EMBL/GenBank/DDBJ whole genome shotgun (WGS) entry which is preliminary data.</text>
</comment>
<dbReference type="NCBIfam" id="TIGR02370">
    <property type="entry name" value="pyl_corrinoid"/>
    <property type="match status" value="1"/>
</dbReference>
<name>A0A7C3UWZ4_UNCW3</name>
<dbReference type="PANTHER" id="PTHR45833">
    <property type="entry name" value="METHIONINE SYNTHASE"/>
    <property type="match status" value="1"/>
</dbReference>
<sequence length="218" mass="23706">MAGKVGGELTVAELKEAIIRLDRKKVEELTTQLLKGSAKAEEILNDGLIAGMREVGELFARKEYFVPEVLLAADCFYIAFNLITPLLKAKKGKEKGKIVIGVVQGDIHDIGKNIVKVMLEANGYEVIDLGRDVPHHRFVKAVREEKPKVLALSALMTTTMLGMADIIQMLKEEKLREEVKVIIGGAATSAEFASKIGADGYGEDATAAVKIIESLTIE</sequence>
<dbReference type="FunFam" id="3.40.50.280:FF:000003">
    <property type="entry name" value="Dimethylamine methyltransferase corrinoid protein"/>
    <property type="match status" value="1"/>
</dbReference>
<dbReference type="GO" id="GO:0005829">
    <property type="term" value="C:cytosol"/>
    <property type="evidence" value="ECO:0007669"/>
    <property type="project" value="TreeGrafter"/>
</dbReference>
<dbReference type="Pfam" id="PF02607">
    <property type="entry name" value="B12-binding_2"/>
    <property type="match status" value="1"/>
</dbReference>
<dbReference type="PROSITE" id="PS51337">
    <property type="entry name" value="B12_BINDING_NTER"/>
    <property type="match status" value="1"/>
</dbReference>
<dbReference type="EMBL" id="DTMQ01000037">
    <property type="protein sequence ID" value="HGE99482.1"/>
    <property type="molecule type" value="Genomic_DNA"/>
</dbReference>
<dbReference type="GO" id="GO:0046653">
    <property type="term" value="P:tetrahydrofolate metabolic process"/>
    <property type="evidence" value="ECO:0007669"/>
    <property type="project" value="TreeGrafter"/>
</dbReference>